<dbReference type="Gene3D" id="1.10.287.910">
    <property type="entry name" value="bacterial mercury transporter, merf"/>
    <property type="match status" value="1"/>
</dbReference>
<sequence>MTSSKTGTGLGLMAAVACVACCALPILVTAGILSGGGAVLLADKMPLIAGVLAAAAAGVFAFAAWRRSHRTSCAKTTETGGGCGGQSGCGCATTPV</sequence>
<name>A0ABP6QD87_9ACTN</name>
<dbReference type="RefSeq" id="WP_344831863.1">
    <property type="nucleotide sequence ID" value="NZ_BAAAUV010000012.1"/>
</dbReference>
<keyword evidence="2" id="KW-0812">Transmembrane</keyword>
<keyword evidence="2" id="KW-0472">Membrane</keyword>
<comment type="caution">
    <text evidence="3">The sequence shown here is derived from an EMBL/GenBank/DDBJ whole genome shotgun (WGS) entry which is preliminary data.</text>
</comment>
<feature type="region of interest" description="Disordered" evidence="1">
    <location>
        <begin position="75"/>
        <end position="96"/>
    </location>
</feature>
<evidence type="ECO:0000313" key="3">
    <source>
        <dbReference type="EMBL" id="GAA3221495.1"/>
    </source>
</evidence>
<feature type="transmembrane region" description="Helical" evidence="2">
    <location>
        <begin position="45"/>
        <end position="65"/>
    </location>
</feature>
<proteinExistence type="predicted"/>
<keyword evidence="4" id="KW-1185">Reference proteome</keyword>
<keyword evidence="2" id="KW-1133">Transmembrane helix</keyword>
<evidence type="ECO:0000256" key="2">
    <source>
        <dbReference type="SAM" id="Phobius"/>
    </source>
</evidence>
<feature type="transmembrane region" description="Helical" evidence="2">
    <location>
        <begin position="12"/>
        <end position="33"/>
    </location>
</feature>
<evidence type="ECO:0000313" key="4">
    <source>
        <dbReference type="Proteomes" id="UP001501237"/>
    </source>
</evidence>
<dbReference type="PROSITE" id="PS51257">
    <property type="entry name" value="PROKAR_LIPOPROTEIN"/>
    <property type="match status" value="1"/>
</dbReference>
<feature type="compositionally biased region" description="Gly residues" evidence="1">
    <location>
        <begin position="79"/>
        <end position="88"/>
    </location>
</feature>
<organism evidence="3 4">
    <name type="scientific">Actinocorallia longicatena</name>
    <dbReference type="NCBI Taxonomy" id="111803"/>
    <lineage>
        <taxon>Bacteria</taxon>
        <taxon>Bacillati</taxon>
        <taxon>Actinomycetota</taxon>
        <taxon>Actinomycetes</taxon>
        <taxon>Streptosporangiales</taxon>
        <taxon>Thermomonosporaceae</taxon>
        <taxon>Actinocorallia</taxon>
    </lineage>
</organism>
<dbReference type="Proteomes" id="UP001501237">
    <property type="component" value="Unassembled WGS sequence"/>
</dbReference>
<evidence type="ECO:0000256" key="1">
    <source>
        <dbReference type="SAM" id="MobiDB-lite"/>
    </source>
</evidence>
<accession>A0ABP6QD87</accession>
<evidence type="ECO:0008006" key="5">
    <source>
        <dbReference type="Google" id="ProtNLM"/>
    </source>
</evidence>
<gene>
    <name evidence="3" type="ORF">GCM10010468_46630</name>
</gene>
<reference evidence="4" key="1">
    <citation type="journal article" date="2019" name="Int. J. Syst. Evol. Microbiol.">
        <title>The Global Catalogue of Microorganisms (GCM) 10K type strain sequencing project: providing services to taxonomists for standard genome sequencing and annotation.</title>
        <authorList>
            <consortium name="The Broad Institute Genomics Platform"/>
            <consortium name="The Broad Institute Genome Sequencing Center for Infectious Disease"/>
            <person name="Wu L."/>
            <person name="Ma J."/>
        </authorList>
    </citation>
    <scope>NUCLEOTIDE SEQUENCE [LARGE SCALE GENOMIC DNA]</scope>
    <source>
        <strain evidence="4">JCM 9377</strain>
    </source>
</reference>
<dbReference type="EMBL" id="BAAAUV010000012">
    <property type="protein sequence ID" value="GAA3221495.1"/>
    <property type="molecule type" value="Genomic_DNA"/>
</dbReference>
<protein>
    <recommendedName>
        <fullName evidence="5">Mercuric ion transport protein</fullName>
    </recommendedName>
</protein>